<evidence type="ECO:0000313" key="1">
    <source>
        <dbReference type="EMBL" id="BBO54067.1"/>
    </source>
</evidence>
<accession>A0A5K7Y7Y4</accession>
<sequence length="418" mass="48373">MKSWALNRDIVGNSYRFFNIITPNHLKDIPVQAEDTVTFPILFPKKIGIIGYESKIILKCLVFKREDTKLSPITETDNISFCEGAGDLLFESLQLYIDDECLNSLSTEQALCKNILTRLPNNCTLRPNKSYLNFISEDKNLIHARDKCLDNKYYKDVLYHGKPVIMIRDLTDLPLFGVLDHVIPGALAMKITCVFNNPTNWFTGDTANIVVFIEKMKLRLTTVEFTQKFIKKLKNRLTITNIKLKGNLWHSQIYPLPHETRATFNIEIPDSTDVIIFGLTNPLLRKKKASLIHPFLMTWANLQAIIVNDSAKNIIVQYDKLNSFGRSIVYTDILYKRSHSPFSDEQKRELDFDTFVSTWGTGVIPIFLNQIKNKVQNVKDQYTIELFFKGIPPPDIKVIVILRSYKEWYYNSYDHLTE</sequence>
<protein>
    <submittedName>
        <fullName evidence="1">Uncharacterized protein</fullName>
    </submittedName>
</protein>
<organism evidence="1">
    <name type="scientific">Abalone asfa-like virus</name>
    <dbReference type="NCBI Taxonomy" id="2839893"/>
    <lineage>
        <taxon>Viruses</taxon>
        <taxon>Varidnaviria</taxon>
        <taxon>Bamfordvirae</taxon>
        <taxon>Nucleocytoviricota</taxon>
        <taxon>Pokkesviricetes</taxon>
        <taxon>Asfuvirales</taxon>
        <taxon>Asfarviridae</taxon>
    </lineage>
</organism>
<name>A0A5K7Y7Y4_9VIRU</name>
<dbReference type="EMBL" id="LC506465">
    <property type="protein sequence ID" value="BBO54067.1"/>
    <property type="molecule type" value="Genomic_DNA"/>
</dbReference>
<reference evidence="1" key="1">
    <citation type="journal article" date="2020" name="Sci. Rep.">
        <title>A novel Asfarvirus-like virus identified as a potential cause of mass mortality of abalone.</title>
        <authorList>
            <person name="Matsuyama T."/>
            <person name="Takano T."/>
            <person name="Nishiki I."/>
            <person name="Fujiwara A."/>
            <person name="Kiryu I."/>
            <person name="Inada M."/>
            <person name="Sakai T."/>
            <person name="Terashima S."/>
            <person name="Matsuura Y."/>
            <person name="Isowa K."/>
            <person name="Nakayasu C."/>
        </authorList>
    </citation>
    <scope>NUCLEOTIDE SEQUENCE</scope>
</reference>
<proteinExistence type="predicted"/>